<evidence type="ECO:0000313" key="3">
    <source>
        <dbReference type="Proteomes" id="UP000032545"/>
    </source>
</evidence>
<dbReference type="InterPro" id="IPR025164">
    <property type="entry name" value="Toastrack_DUF4097"/>
</dbReference>
<gene>
    <name evidence="2" type="ORF">FF36_03804</name>
</gene>
<dbReference type="PATRIC" id="fig|1502723.3.peg.3273"/>
<accession>A0A0D8BCJ8</accession>
<reference evidence="2 3" key="2">
    <citation type="journal article" date="2016" name="Genome Announc.">
        <title>Permanent Draft Genome Sequences for Two Variants of Frankia sp. Strain CpI1, the First Frankia Strain Isolated from Root Nodules of Comptonia peregrina.</title>
        <authorList>
            <person name="Oshone R."/>
            <person name="Hurst S.G.IV."/>
            <person name="Abebe-Akele F."/>
            <person name="Simpson S."/>
            <person name="Morris K."/>
            <person name="Thomas W.K."/>
            <person name="Tisa L.S."/>
        </authorList>
    </citation>
    <scope>NUCLEOTIDE SEQUENCE [LARGE SCALE GENOMIC DNA]</scope>
    <source>
        <strain evidence="3">CpI1-S</strain>
    </source>
</reference>
<organism evidence="2 3">
    <name type="scientific">Frankia torreyi</name>
    <dbReference type="NCBI Taxonomy" id="1856"/>
    <lineage>
        <taxon>Bacteria</taxon>
        <taxon>Bacillati</taxon>
        <taxon>Actinomycetota</taxon>
        <taxon>Actinomycetes</taxon>
        <taxon>Frankiales</taxon>
        <taxon>Frankiaceae</taxon>
        <taxon>Frankia</taxon>
    </lineage>
</organism>
<evidence type="ECO:0000313" key="2">
    <source>
        <dbReference type="EMBL" id="KJE21901.1"/>
    </source>
</evidence>
<proteinExistence type="predicted"/>
<sequence length="290" mass="29929">MPSFDTPEPILAVIELGVGGLLIRASDRADTVVEVRPVEPSSDADVQAARETTVEYAAGRLTIRAPKRRLRSLFGSGDAVEVTVDLPTGSRVDARAATGVQATGRLGDCTVEVARGGVDLDETGDLRLRTANGDVFVGRCRGCADVMTANGAIRIQQLDGPVAVQAASGAITLGEAADDVRVATAAGVVSIDRALASVDARTGSADIRLGEVVRGTVAVVTGSGRLDIGVREGTAALLDLRSGDGTVRSEIAAVDRPAPSDETVEIRALSGRGNILVHRSRPARSSMLTK</sequence>
<dbReference type="Proteomes" id="UP000032545">
    <property type="component" value="Unassembled WGS sequence"/>
</dbReference>
<dbReference type="AlphaFoldDB" id="A0A0D8BCJ8"/>
<name>A0A0D8BCJ8_9ACTN</name>
<dbReference type="EMBL" id="JYFN01000030">
    <property type="protein sequence ID" value="KJE21901.1"/>
    <property type="molecule type" value="Genomic_DNA"/>
</dbReference>
<feature type="domain" description="DUF4097" evidence="1">
    <location>
        <begin position="25"/>
        <end position="253"/>
    </location>
</feature>
<reference evidence="3" key="1">
    <citation type="submission" date="2015-02" db="EMBL/GenBank/DDBJ databases">
        <title>Draft Genome of Frankia sp. CpI1-S.</title>
        <authorList>
            <person name="Oshone R.T."/>
            <person name="Ngom M."/>
            <person name="Ghodhbane-Gtari F."/>
            <person name="Gtari M."/>
            <person name="Morris K."/>
            <person name="Thomas K."/>
            <person name="Sen A."/>
            <person name="Tisa L.S."/>
        </authorList>
    </citation>
    <scope>NUCLEOTIDE SEQUENCE [LARGE SCALE GENOMIC DNA]</scope>
    <source>
        <strain evidence="3">CpI1-S</strain>
    </source>
</reference>
<dbReference type="RefSeq" id="WP_044886371.1">
    <property type="nucleotide sequence ID" value="NZ_JYFN01000030.1"/>
</dbReference>
<dbReference type="Pfam" id="PF13349">
    <property type="entry name" value="DUF4097"/>
    <property type="match status" value="1"/>
</dbReference>
<evidence type="ECO:0000259" key="1">
    <source>
        <dbReference type="Pfam" id="PF13349"/>
    </source>
</evidence>
<protein>
    <recommendedName>
        <fullName evidence="1">DUF4097 domain-containing protein</fullName>
    </recommendedName>
</protein>
<keyword evidence="3" id="KW-1185">Reference proteome</keyword>
<comment type="caution">
    <text evidence="2">The sequence shown here is derived from an EMBL/GenBank/DDBJ whole genome shotgun (WGS) entry which is preliminary data.</text>
</comment>